<feature type="compositionally biased region" description="Polar residues" evidence="1">
    <location>
        <begin position="22"/>
        <end position="63"/>
    </location>
</feature>
<feature type="compositionally biased region" description="Low complexity" evidence="1">
    <location>
        <begin position="94"/>
        <end position="110"/>
    </location>
</feature>
<dbReference type="InterPro" id="IPR009769">
    <property type="entry name" value="EDR2_C"/>
</dbReference>
<evidence type="ECO:0000313" key="3">
    <source>
        <dbReference type="EMBL" id="KAK9915592.1"/>
    </source>
</evidence>
<dbReference type="EMBL" id="JALJOT010000004">
    <property type="protein sequence ID" value="KAK9915592.1"/>
    <property type="molecule type" value="Genomic_DNA"/>
</dbReference>
<reference evidence="3 4" key="1">
    <citation type="journal article" date="2024" name="Nat. Commun.">
        <title>Phylogenomics reveals the evolutionary origins of lichenization in chlorophyte algae.</title>
        <authorList>
            <person name="Puginier C."/>
            <person name="Libourel C."/>
            <person name="Otte J."/>
            <person name="Skaloud P."/>
            <person name="Haon M."/>
            <person name="Grisel S."/>
            <person name="Petersen M."/>
            <person name="Berrin J.G."/>
            <person name="Delaux P.M."/>
            <person name="Dal Grande F."/>
            <person name="Keller J."/>
        </authorList>
    </citation>
    <scope>NUCLEOTIDE SEQUENCE [LARGE SCALE GENOMIC DNA]</scope>
    <source>
        <strain evidence="3 4">SAG 216-7</strain>
    </source>
</reference>
<evidence type="ECO:0000313" key="4">
    <source>
        <dbReference type="Proteomes" id="UP001491310"/>
    </source>
</evidence>
<dbReference type="PANTHER" id="PTHR31558">
    <property type="entry name" value="CW14 PROTEIN"/>
    <property type="match status" value="1"/>
</dbReference>
<keyword evidence="4" id="KW-1185">Reference proteome</keyword>
<evidence type="ECO:0000259" key="2">
    <source>
        <dbReference type="Pfam" id="PF07059"/>
    </source>
</evidence>
<dbReference type="Pfam" id="PF07059">
    <property type="entry name" value="EDR2_C"/>
    <property type="match status" value="1"/>
</dbReference>
<feature type="compositionally biased region" description="Low complexity" evidence="1">
    <location>
        <begin position="64"/>
        <end position="77"/>
    </location>
</feature>
<dbReference type="PANTHER" id="PTHR31558:SF3">
    <property type="entry name" value="CW14 PROTEIN"/>
    <property type="match status" value="1"/>
</dbReference>
<organism evidence="3 4">
    <name type="scientific">Coccomyxa subellipsoidea</name>
    <dbReference type="NCBI Taxonomy" id="248742"/>
    <lineage>
        <taxon>Eukaryota</taxon>
        <taxon>Viridiplantae</taxon>
        <taxon>Chlorophyta</taxon>
        <taxon>core chlorophytes</taxon>
        <taxon>Trebouxiophyceae</taxon>
        <taxon>Trebouxiophyceae incertae sedis</taxon>
        <taxon>Coccomyxaceae</taxon>
        <taxon>Coccomyxa</taxon>
    </lineage>
</organism>
<accession>A0ABR2YUP6</accession>
<dbReference type="Proteomes" id="UP001491310">
    <property type="component" value="Unassembled WGS sequence"/>
</dbReference>
<feature type="domain" description="Protein ENHANCED DISEASE RESISTANCE 2 C-terminal" evidence="2">
    <location>
        <begin position="243"/>
        <end position="491"/>
    </location>
</feature>
<sequence length="539" mass="58909">MPKCCGLGASLRGPRRKKKTKGSLSQNLHSPGSSVPEQPLRNVSPTAESTQPQTTGALGQMHTSNSLVSHSSVLSESAYHDAESDLEDDGLGHSNISSSSAFGSSPGPSSVTQDSPKYSGDEHSPTIFSPFAAFFGKARASFKGSASNARNDDAHPDIVPSDKVHPQDEVLPADKVANGPASGRLGEGAAIMEQEESTVGCMSILHPFQPPPKRLIRTIKPVAGSSFNRQSPTVGRVDGIECWEEPDSRTFMVRGVNYMKDRRKVGSDHSIYRLMGCDIYSFDFKINHISRHIQLPQPPILGPAARLLPPSEQLPPLLIFNIQLPMYPASLWGKSDGEGHSLVYYFGLPEGWEPSMLDNKAALGLLQRFVHDGTESDGALTRSRLKLVPRVANVEQWAKDGPLSMAEYKLLVNYNDKPVLTRPQQRFYFGPNYMEVTLDIHAWAYLARKAFSSYIPRLGTVVFENAFIIQGNREEELPEVVLACARVSRVDFGKVRAFPAQLERIASDGARALIMRYSAQQGLDNPARTSDKAVVANAV</sequence>
<protein>
    <recommendedName>
        <fullName evidence="2">Protein ENHANCED DISEASE RESISTANCE 2 C-terminal domain-containing protein</fullName>
    </recommendedName>
</protein>
<evidence type="ECO:0000256" key="1">
    <source>
        <dbReference type="SAM" id="MobiDB-lite"/>
    </source>
</evidence>
<feature type="region of interest" description="Disordered" evidence="1">
    <location>
        <begin position="1"/>
        <end position="123"/>
    </location>
</feature>
<comment type="caution">
    <text evidence="3">The sequence shown here is derived from an EMBL/GenBank/DDBJ whole genome shotgun (WGS) entry which is preliminary data.</text>
</comment>
<name>A0ABR2YUP6_9CHLO</name>
<proteinExistence type="predicted"/>
<gene>
    <name evidence="3" type="ORF">WJX75_001289</name>
</gene>